<keyword evidence="3" id="KW-0804">Transcription</keyword>
<sequence>MSKKEGIPEKLVRPTGANPKSTILLATQSTSDGNKNSSLVSGSPSTSDLVKKLSLHAAISPLTANRPGRLPSFRGERDLTLGGNSRPGPSTLSSLDGGSAKPKKEFKPTIPARRAKAQETPLNVDKSSESPSNGRGRGRRDGDRGRGRGRGKPELIQTTGSIFGEGVSDLGLKMRSSSSVYADRESAGSTAGLEKPRLNTQNTKINKEEEDAALSALLRDDFLDDSELGDGFDDNFVMQPIQLPKSSLDANLKEETESMIIKSENQQPIIVEGDIAIKQEKGDSKPIPTPKASTCQRRLKPSQVTGDHIFQNEGDILFIQLPDRLPSLKADKERPQIKIEPGTAVQEKVNDPTIVETKAEKESVFEDIPEGRLGTLRVHKSGKITLQMGEHSFVMDSATQVSYLQDLISVEVNAEEKSGKMKALGPIKYKTVCLPDWDELIVDS</sequence>
<dbReference type="PANTHER" id="PTHR13408">
    <property type="entry name" value="DNA-DIRECTED RNA POLYMERASE III"/>
    <property type="match status" value="1"/>
</dbReference>
<accession>A0A162QF77</accession>
<evidence type="ECO:0000256" key="4">
    <source>
        <dbReference type="ARBA" id="ARBA00023242"/>
    </source>
</evidence>
<comment type="subcellular location">
    <subcellularLocation>
        <location evidence="1">Nucleus</location>
    </subcellularLocation>
</comment>
<dbReference type="STRING" id="35525.A0A162QF77"/>
<gene>
    <name evidence="5" type="ORF">APZ42_013798</name>
</gene>
<reference evidence="5 6" key="1">
    <citation type="submission" date="2016-03" db="EMBL/GenBank/DDBJ databases">
        <title>EvidentialGene: Evidence-directed Construction of Genes on Genomes.</title>
        <authorList>
            <person name="Gilbert D.G."/>
            <person name="Choi J.-H."/>
            <person name="Mockaitis K."/>
            <person name="Colbourne J."/>
            <person name="Pfrender M."/>
        </authorList>
    </citation>
    <scope>NUCLEOTIDE SEQUENCE [LARGE SCALE GENOMIC DNA]</scope>
    <source>
        <strain evidence="5 6">Xinb3</strain>
        <tissue evidence="5">Complete organism</tissue>
    </source>
</reference>
<comment type="caution">
    <text evidence="5">The sequence shown here is derived from an EMBL/GenBank/DDBJ whole genome shotgun (WGS) entry which is preliminary data.</text>
</comment>
<dbReference type="PANTHER" id="PTHR13408:SF0">
    <property type="entry name" value="DNA-DIRECTED RNA POLYMERASE III SUBUNIT RPC4"/>
    <property type="match status" value="1"/>
</dbReference>
<dbReference type="GO" id="GO:0005666">
    <property type="term" value="C:RNA polymerase III complex"/>
    <property type="evidence" value="ECO:0007669"/>
    <property type="project" value="InterPro"/>
</dbReference>
<dbReference type="GO" id="GO:0003677">
    <property type="term" value="F:DNA binding"/>
    <property type="evidence" value="ECO:0007669"/>
    <property type="project" value="InterPro"/>
</dbReference>
<evidence type="ECO:0000256" key="3">
    <source>
        <dbReference type="ARBA" id="ARBA00023163"/>
    </source>
</evidence>
<evidence type="ECO:0000313" key="5">
    <source>
        <dbReference type="EMBL" id="KZS19641.1"/>
    </source>
</evidence>
<dbReference type="Proteomes" id="UP000076858">
    <property type="component" value="Unassembled WGS sequence"/>
</dbReference>
<protein>
    <submittedName>
        <fullName evidence="5">DNA-directed RNA polymerase III subunit RPC4</fullName>
    </submittedName>
</protein>
<dbReference type="Pfam" id="PF05132">
    <property type="entry name" value="RNA_pol_Rpc4"/>
    <property type="match status" value="1"/>
</dbReference>
<dbReference type="EMBL" id="LRGB01000337">
    <property type="protein sequence ID" value="KZS19641.1"/>
    <property type="molecule type" value="Genomic_DNA"/>
</dbReference>
<evidence type="ECO:0000313" key="6">
    <source>
        <dbReference type="Proteomes" id="UP000076858"/>
    </source>
</evidence>
<keyword evidence="2 5" id="KW-0240">DNA-directed RNA polymerase</keyword>
<dbReference type="OrthoDB" id="5836119at2759"/>
<keyword evidence="4" id="KW-0539">Nucleus</keyword>
<organism evidence="5 6">
    <name type="scientific">Daphnia magna</name>
    <dbReference type="NCBI Taxonomy" id="35525"/>
    <lineage>
        <taxon>Eukaryota</taxon>
        <taxon>Metazoa</taxon>
        <taxon>Ecdysozoa</taxon>
        <taxon>Arthropoda</taxon>
        <taxon>Crustacea</taxon>
        <taxon>Branchiopoda</taxon>
        <taxon>Diplostraca</taxon>
        <taxon>Cladocera</taxon>
        <taxon>Anomopoda</taxon>
        <taxon>Daphniidae</taxon>
        <taxon>Daphnia</taxon>
    </lineage>
</organism>
<dbReference type="InterPro" id="IPR007811">
    <property type="entry name" value="RPC4"/>
</dbReference>
<evidence type="ECO:0000256" key="2">
    <source>
        <dbReference type="ARBA" id="ARBA00022478"/>
    </source>
</evidence>
<dbReference type="GO" id="GO:0042797">
    <property type="term" value="P:tRNA transcription by RNA polymerase III"/>
    <property type="evidence" value="ECO:0007669"/>
    <property type="project" value="TreeGrafter"/>
</dbReference>
<keyword evidence="6" id="KW-1185">Reference proteome</keyword>
<dbReference type="AlphaFoldDB" id="A0A162QF77"/>
<evidence type="ECO:0000256" key="1">
    <source>
        <dbReference type="ARBA" id="ARBA00004123"/>
    </source>
</evidence>
<proteinExistence type="predicted"/>
<name>A0A162QF77_9CRUS</name>